<protein>
    <submittedName>
        <fullName evidence="2">Uncharacterized protein</fullName>
    </submittedName>
</protein>
<dbReference type="EMBL" id="WMZJ01000006">
    <property type="protein sequence ID" value="MTS54933.1"/>
    <property type="molecule type" value="Genomic_DNA"/>
</dbReference>
<evidence type="ECO:0000313" key="2">
    <source>
        <dbReference type="EMBL" id="MTS54933.1"/>
    </source>
</evidence>
<feature type="coiled-coil region" evidence="1">
    <location>
        <begin position="191"/>
        <end position="225"/>
    </location>
</feature>
<sequence>MENIEELLGTLQEQSFTFNYENREVRIDLDTLLSDYDDGTSFIDYISDFYYVQSVYQKLKNSEDADPVEFFKEFSNSNKSYYKLLSFIKFYYSELKKCLYEIKDGTKFRRRIHFEIYRELLYNSYSYIKIGWIPYLDKEDNDIDVTIYIESNLEEKNKILTYFIKQYDVGLNPVLKLTLLRIILELLINDRENFELRKQSLEKFLESFSNELNNLTSKFQSTLNRHVPNQILCLVSVDNNNWFGQMINNVEFSNALNTLTGKNRRNLNCYAVAYSDKFSYYAINNMDGDDQQKLHDLFTKLLDNIPAAKLTNDVRYYLTDEENSITYDQFENHIEPIGSSYNRMFTCCERKIFAKLREEELKNNKINQMNILVTQAPCVYCSRELNYIKKIGSVTMNINYPELERINTHDCLAQKIFNLNNPEG</sequence>
<evidence type="ECO:0000256" key="1">
    <source>
        <dbReference type="SAM" id="Coils"/>
    </source>
</evidence>
<evidence type="ECO:0000313" key="3">
    <source>
        <dbReference type="Proteomes" id="UP000441330"/>
    </source>
</evidence>
<reference evidence="2 3" key="1">
    <citation type="journal article" date="2019" name="Nat. Med.">
        <title>A library of human gut bacterial isolates paired with longitudinal multiomics data enables mechanistic microbiome research.</title>
        <authorList>
            <person name="Poyet M."/>
            <person name="Groussin M."/>
            <person name="Gibbons S.M."/>
            <person name="Avila-Pacheco J."/>
            <person name="Jiang X."/>
            <person name="Kearney S.M."/>
            <person name="Perrotta A.R."/>
            <person name="Berdy B."/>
            <person name="Zhao S."/>
            <person name="Lieberman T.D."/>
            <person name="Swanson P.K."/>
            <person name="Smith M."/>
            <person name="Roesemann S."/>
            <person name="Alexander J.E."/>
            <person name="Rich S.A."/>
            <person name="Livny J."/>
            <person name="Vlamakis H."/>
            <person name="Clish C."/>
            <person name="Bullock K."/>
            <person name="Deik A."/>
            <person name="Scott J."/>
            <person name="Pierce K.A."/>
            <person name="Xavier R.J."/>
            <person name="Alm E.J."/>
        </authorList>
    </citation>
    <scope>NUCLEOTIDE SEQUENCE [LARGE SCALE GENOMIC DNA]</scope>
    <source>
        <strain evidence="2 3">BIOML-A1</strain>
    </source>
</reference>
<comment type="caution">
    <text evidence="2">The sequence shown here is derived from an EMBL/GenBank/DDBJ whole genome shotgun (WGS) entry which is preliminary data.</text>
</comment>
<organism evidence="2 3">
    <name type="scientific">Streptococcus parasanguinis</name>
    <dbReference type="NCBI Taxonomy" id="1318"/>
    <lineage>
        <taxon>Bacteria</taxon>
        <taxon>Bacillati</taxon>
        <taxon>Bacillota</taxon>
        <taxon>Bacilli</taxon>
        <taxon>Lactobacillales</taxon>
        <taxon>Streptococcaceae</taxon>
        <taxon>Streptococcus</taxon>
    </lineage>
</organism>
<dbReference type="Proteomes" id="UP000441330">
    <property type="component" value="Unassembled WGS sequence"/>
</dbReference>
<proteinExistence type="predicted"/>
<accession>A0A7X3BQA0</accession>
<keyword evidence="1" id="KW-0175">Coiled coil</keyword>
<name>A0A7X3BQA0_STRPA</name>
<gene>
    <name evidence="2" type="ORF">GMC94_08715</name>
</gene>
<dbReference type="AlphaFoldDB" id="A0A7X3BQA0"/>
<dbReference type="RefSeq" id="WP_129824696.1">
    <property type="nucleotide sequence ID" value="NZ_RCYS01000006.1"/>
</dbReference>